<evidence type="ECO:0000313" key="3">
    <source>
        <dbReference type="Proteomes" id="UP000466442"/>
    </source>
</evidence>
<protein>
    <recommendedName>
        <fullName evidence="4">Inositol hexakisphosphate and diphosphoinositol-pentakisphosphate kinase</fullName>
    </recommendedName>
</protein>
<feature type="region of interest" description="Disordered" evidence="1">
    <location>
        <begin position="291"/>
        <end position="311"/>
    </location>
</feature>
<feature type="region of interest" description="Disordered" evidence="1">
    <location>
        <begin position="416"/>
        <end position="439"/>
    </location>
</feature>
<dbReference type="AlphaFoldDB" id="A0A6A4J4K2"/>
<name>A0A6A4J4K2_APOLU</name>
<keyword evidence="3" id="KW-1185">Reference proteome</keyword>
<dbReference type="OrthoDB" id="18042at2759"/>
<feature type="compositionally biased region" description="Basic residues" evidence="1">
    <location>
        <begin position="107"/>
        <end position="120"/>
    </location>
</feature>
<feature type="compositionally biased region" description="Low complexity" evidence="1">
    <location>
        <begin position="215"/>
        <end position="230"/>
    </location>
</feature>
<feature type="compositionally biased region" description="Polar residues" evidence="1">
    <location>
        <begin position="367"/>
        <end position="392"/>
    </location>
</feature>
<gene>
    <name evidence="2" type="ORF">GE061_013335</name>
</gene>
<feature type="compositionally biased region" description="Basic and acidic residues" evidence="1">
    <location>
        <begin position="48"/>
        <end position="82"/>
    </location>
</feature>
<comment type="caution">
    <text evidence="2">The sequence shown here is derived from an EMBL/GenBank/DDBJ whole genome shotgun (WGS) entry which is preliminary data.</text>
</comment>
<reference evidence="2" key="1">
    <citation type="journal article" date="2021" name="Mol. Ecol. Resour.">
        <title>Apolygus lucorum genome provides insights into omnivorousness and mesophyll feeding.</title>
        <authorList>
            <person name="Liu Y."/>
            <person name="Liu H."/>
            <person name="Wang H."/>
            <person name="Huang T."/>
            <person name="Liu B."/>
            <person name="Yang B."/>
            <person name="Yin L."/>
            <person name="Li B."/>
            <person name="Zhang Y."/>
            <person name="Zhang S."/>
            <person name="Jiang F."/>
            <person name="Zhang X."/>
            <person name="Ren Y."/>
            <person name="Wang B."/>
            <person name="Wang S."/>
            <person name="Lu Y."/>
            <person name="Wu K."/>
            <person name="Fan W."/>
            <person name="Wang G."/>
        </authorList>
    </citation>
    <scope>NUCLEOTIDE SEQUENCE</scope>
    <source>
        <strain evidence="2">12Hb</strain>
    </source>
</reference>
<dbReference type="EMBL" id="WIXP02000005">
    <property type="protein sequence ID" value="KAF6210231.1"/>
    <property type="molecule type" value="Genomic_DNA"/>
</dbReference>
<feature type="region of interest" description="Disordered" evidence="1">
    <location>
        <begin position="367"/>
        <end position="395"/>
    </location>
</feature>
<dbReference type="Proteomes" id="UP000466442">
    <property type="component" value="Linkage Group LG5"/>
</dbReference>
<evidence type="ECO:0000313" key="2">
    <source>
        <dbReference type="EMBL" id="KAF6210231.1"/>
    </source>
</evidence>
<feature type="compositionally biased region" description="Polar residues" evidence="1">
    <location>
        <begin position="203"/>
        <end position="213"/>
    </location>
</feature>
<evidence type="ECO:0008006" key="4">
    <source>
        <dbReference type="Google" id="ProtNLM"/>
    </source>
</evidence>
<organism evidence="2 3">
    <name type="scientific">Apolygus lucorum</name>
    <name type="common">Small green plant bug</name>
    <name type="synonym">Lygocoris lucorum</name>
    <dbReference type="NCBI Taxonomy" id="248454"/>
    <lineage>
        <taxon>Eukaryota</taxon>
        <taxon>Metazoa</taxon>
        <taxon>Ecdysozoa</taxon>
        <taxon>Arthropoda</taxon>
        <taxon>Hexapoda</taxon>
        <taxon>Insecta</taxon>
        <taxon>Pterygota</taxon>
        <taxon>Neoptera</taxon>
        <taxon>Paraneoptera</taxon>
        <taxon>Hemiptera</taxon>
        <taxon>Heteroptera</taxon>
        <taxon>Panheteroptera</taxon>
        <taxon>Cimicomorpha</taxon>
        <taxon>Miridae</taxon>
        <taxon>Mirini</taxon>
        <taxon>Apolygus</taxon>
    </lineage>
</organism>
<evidence type="ECO:0000256" key="1">
    <source>
        <dbReference type="SAM" id="MobiDB-lite"/>
    </source>
</evidence>
<feature type="region of interest" description="Disordered" evidence="1">
    <location>
        <begin position="193"/>
        <end position="230"/>
    </location>
</feature>
<sequence>MLRTWRGIWTFANTASKRFLSTKLAFFQSLKLGSPLRPSSDAFPATSLEDKASTTTVKSDRHGARKVQKEGEARARSFEQSRRPGVPDTTVGGSPAASNTAEQGVVRRQRHSVAGWRPHHLTKTGSGAACVFSTAVISGAASAPNLTDIIPNTASVSEGCGGVPPIRPLETLHNALSLRQIDTFLERMARGFKTPASTPPRQPGSSRPTSPSGLSGWSDPPSFVSSSGASSPTPLPEFFLAQRLQQSGLDIYGHRDSIEVAELYSHAMDYSSFPQSINAEGSEDERYFYDDSESDLHETESTVVPSEDQTRARLSDIAWPREGEDDTPPAVPRSSGRFTCTSVDEEAQLVTPSSGSVSVGFSVDQLASSEDQLASSEDQLASSVHQSASSEDQLAPCVDQLASSVHQSVPSEVQLVSLENTQSEKLTPPVEQLDSIQQT</sequence>
<proteinExistence type="predicted"/>
<feature type="region of interest" description="Disordered" evidence="1">
    <location>
        <begin position="38"/>
        <end position="120"/>
    </location>
</feature>
<accession>A0A6A4J4K2</accession>
<feature type="compositionally biased region" description="Basic and acidic residues" evidence="1">
    <location>
        <begin position="291"/>
        <end position="300"/>
    </location>
</feature>